<protein>
    <submittedName>
        <fullName evidence="4">DUF4172 domain-containing protein</fullName>
    </submittedName>
</protein>
<evidence type="ECO:0000256" key="1">
    <source>
        <dbReference type="PIRSR" id="PIRSR640198-1"/>
    </source>
</evidence>
<dbReference type="GO" id="GO:0005524">
    <property type="term" value="F:ATP binding"/>
    <property type="evidence" value="ECO:0007669"/>
    <property type="project" value="UniProtKB-KW"/>
</dbReference>
<comment type="caution">
    <text evidence="4">The sequence shown here is derived from an EMBL/GenBank/DDBJ whole genome shotgun (WGS) entry which is preliminary data.</text>
</comment>
<gene>
    <name evidence="4" type="ORF">CW354_10930</name>
</gene>
<proteinExistence type="predicted"/>
<accession>A0A2S7K538</accession>
<dbReference type="InterPro" id="IPR025230">
    <property type="entry name" value="DUF4172"/>
</dbReference>
<dbReference type="InterPro" id="IPR036388">
    <property type="entry name" value="WH-like_DNA-bd_sf"/>
</dbReference>
<dbReference type="Pfam" id="PF13776">
    <property type="entry name" value="DUF4172"/>
    <property type="match status" value="1"/>
</dbReference>
<dbReference type="Pfam" id="PF02661">
    <property type="entry name" value="Fic"/>
    <property type="match status" value="1"/>
</dbReference>
<dbReference type="InterPro" id="IPR003812">
    <property type="entry name" value="Fido"/>
</dbReference>
<name>A0A2S7K538_9PROT</name>
<dbReference type="SUPFAM" id="SSF140931">
    <property type="entry name" value="Fic-like"/>
    <property type="match status" value="1"/>
</dbReference>
<keyword evidence="5" id="KW-1185">Reference proteome</keyword>
<reference evidence="4 5" key="1">
    <citation type="submission" date="2017-12" db="EMBL/GenBank/DDBJ databases">
        <authorList>
            <person name="Hurst M.R.H."/>
        </authorList>
    </citation>
    <scope>NUCLEOTIDE SEQUENCE [LARGE SCALE GENOMIC DNA]</scope>
    <source>
        <strain evidence="4 5">SY-3-19</strain>
    </source>
</reference>
<feature type="binding site" evidence="2">
    <location>
        <begin position="210"/>
        <end position="217"/>
    </location>
    <ligand>
        <name>ATP</name>
        <dbReference type="ChEBI" id="CHEBI:30616"/>
    </ligand>
</feature>
<dbReference type="InterPro" id="IPR036597">
    <property type="entry name" value="Fido-like_dom_sf"/>
</dbReference>
<organism evidence="4 5">
    <name type="scientific">Hyphococcus luteus</name>
    <dbReference type="NCBI Taxonomy" id="2058213"/>
    <lineage>
        <taxon>Bacteria</taxon>
        <taxon>Pseudomonadati</taxon>
        <taxon>Pseudomonadota</taxon>
        <taxon>Alphaproteobacteria</taxon>
        <taxon>Parvularculales</taxon>
        <taxon>Parvularculaceae</taxon>
        <taxon>Hyphococcus</taxon>
    </lineage>
</organism>
<evidence type="ECO:0000313" key="4">
    <source>
        <dbReference type="EMBL" id="PQA87586.1"/>
    </source>
</evidence>
<evidence type="ECO:0000313" key="5">
    <source>
        <dbReference type="Proteomes" id="UP000239504"/>
    </source>
</evidence>
<dbReference type="PANTHER" id="PTHR13504:SF33">
    <property type="entry name" value="FIC FAMILY PROTEIN"/>
    <property type="match status" value="1"/>
</dbReference>
<feature type="active site" evidence="1">
    <location>
        <position position="206"/>
    </location>
</feature>
<sequence length="390" mass="43708">MTYNWQQPDWTKFTYDISAFLDELTAFEGRVGRVSGVLEALPEGTQVETLIEVMVSEAIKTSEIEGEYLSRADVMSSIRRNLGLTDAPPARDARAAGVAELMVAVRREFASPLTEGMLFDWHRMLMRGNRRISAGAWRTHEEPMQVVSGAIGRETVHYEAPPSADVPKMMARFVDWFNATAPGGDKPIKQAPIRSALAHLYFESVHPFEDGNGRIGRTISEKALSQGLGRPVLLSLSKAIESDRNAYYDALKSAQRTNETTDWIRYFLSVCLQAQQDAEEQIDFTLQKVKFFDMFKDKLNKRQTRVIRRMLDEGPKGFEGGMSANKYVSIAKTSKPSATRDLQALAEMKALIVTGGGRSTRYWLPFDVRAKAQERSPKRTAPKAGSKQKT</sequence>
<dbReference type="Proteomes" id="UP000239504">
    <property type="component" value="Unassembled WGS sequence"/>
</dbReference>
<feature type="binding site" evidence="2">
    <location>
        <begin position="247"/>
        <end position="248"/>
    </location>
    <ligand>
        <name>ATP</name>
        <dbReference type="ChEBI" id="CHEBI:30616"/>
    </ligand>
</feature>
<dbReference type="Gene3D" id="1.10.3290.10">
    <property type="entry name" value="Fido-like domain"/>
    <property type="match status" value="1"/>
</dbReference>
<dbReference type="PROSITE" id="PS51459">
    <property type="entry name" value="FIDO"/>
    <property type="match status" value="1"/>
</dbReference>
<feature type="domain" description="Fido" evidence="3">
    <location>
        <begin position="113"/>
        <end position="269"/>
    </location>
</feature>
<dbReference type="OrthoDB" id="9813719at2"/>
<dbReference type="AlphaFoldDB" id="A0A2S7K538"/>
<evidence type="ECO:0000259" key="3">
    <source>
        <dbReference type="PROSITE" id="PS51459"/>
    </source>
</evidence>
<dbReference type="PANTHER" id="PTHR13504">
    <property type="entry name" value="FIDO DOMAIN-CONTAINING PROTEIN DDB_G0283145"/>
    <property type="match status" value="1"/>
</dbReference>
<evidence type="ECO:0000256" key="2">
    <source>
        <dbReference type="PIRSR" id="PIRSR640198-2"/>
    </source>
</evidence>
<dbReference type="InterPro" id="IPR040198">
    <property type="entry name" value="Fido_containing"/>
</dbReference>
<dbReference type="RefSeq" id="WP_104830124.1">
    <property type="nucleotide sequence ID" value="NZ_PJCH01000006.1"/>
</dbReference>
<dbReference type="EMBL" id="PJCH01000006">
    <property type="protein sequence ID" value="PQA87586.1"/>
    <property type="molecule type" value="Genomic_DNA"/>
</dbReference>
<keyword evidence="2" id="KW-0067">ATP-binding</keyword>
<dbReference type="Gene3D" id="1.10.10.10">
    <property type="entry name" value="Winged helix-like DNA-binding domain superfamily/Winged helix DNA-binding domain"/>
    <property type="match status" value="1"/>
</dbReference>
<keyword evidence="2" id="KW-0547">Nucleotide-binding</keyword>